<comment type="caution">
    <text evidence="1">The sequence shown here is derived from an EMBL/GenBank/DDBJ whole genome shotgun (WGS) entry which is preliminary data.</text>
</comment>
<organism evidence="1">
    <name type="scientific">marine sediment metagenome</name>
    <dbReference type="NCBI Taxonomy" id="412755"/>
    <lineage>
        <taxon>unclassified sequences</taxon>
        <taxon>metagenomes</taxon>
        <taxon>ecological metagenomes</taxon>
    </lineage>
</organism>
<name>A0A0F8VHK7_9ZZZZ</name>
<reference evidence="1" key="1">
    <citation type="journal article" date="2015" name="Nature">
        <title>Complex archaea that bridge the gap between prokaryotes and eukaryotes.</title>
        <authorList>
            <person name="Spang A."/>
            <person name="Saw J.H."/>
            <person name="Jorgensen S.L."/>
            <person name="Zaremba-Niedzwiedzka K."/>
            <person name="Martijn J."/>
            <person name="Lind A.E."/>
            <person name="van Eijk R."/>
            <person name="Schleper C."/>
            <person name="Guy L."/>
            <person name="Ettema T.J."/>
        </authorList>
    </citation>
    <scope>NUCLEOTIDE SEQUENCE</scope>
</reference>
<protein>
    <submittedName>
        <fullName evidence="1">Uncharacterized protein</fullName>
    </submittedName>
</protein>
<dbReference type="EMBL" id="LAZR01070216">
    <property type="protein sequence ID" value="KKK43903.1"/>
    <property type="molecule type" value="Genomic_DNA"/>
</dbReference>
<evidence type="ECO:0000313" key="1">
    <source>
        <dbReference type="EMBL" id="KKK43903.1"/>
    </source>
</evidence>
<dbReference type="AlphaFoldDB" id="A0A0F8VHK7"/>
<feature type="non-terminal residue" evidence="1">
    <location>
        <position position="55"/>
    </location>
</feature>
<proteinExistence type="predicted"/>
<accession>A0A0F8VHK7</accession>
<sequence length="55" mass="6327">MGKKVIDQAVSIFFSLTDGLSKERQSSKRYLADIKSIFRDQKEAERMVTNHNPLV</sequence>
<gene>
    <name evidence="1" type="ORF">LCGC14_3167780</name>
</gene>